<sequence>MVTDVIKHGEGISYSKVCYYVFIFLRSLRYSKAYKLLFDLSLVAMQISIFYTRDDIICNAMLRKNNLNTSIIMEFLCTIYNDLHNACQRRITRPYKFIIPDSDDQVYVLVEIVEKIQVIDYYLKLQEISRKFHNYTPSNEVPCSKTTDIVQDIIKKFKEFLKKMLVEFSKEEINEIHKLRI</sequence>
<gene>
    <name evidence="1" type="ORF">GLOINDRAFT_92230</name>
</gene>
<dbReference type="HOGENOM" id="CLU_1489733_0_0_1"/>
<accession>U9UQ85</accession>
<protein>
    <submittedName>
        <fullName evidence="1">Uncharacterized protein</fullName>
    </submittedName>
</protein>
<dbReference type="VEuPathDB" id="FungiDB:RhiirFUN_015790"/>
<proteinExistence type="predicted"/>
<dbReference type="AlphaFoldDB" id="U9UQ85"/>
<reference evidence="1" key="1">
    <citation type="submission" date="2013-07" db="EMBL/GenBank/DDBJ databases">
        <title>The genome of an arbuscular mycorrhizal fungus provides insights into the evolution of the oldest plant symbiosis.</title>
        <authorList>
            <consortium name="DOE Joint Genome Institute"/>
            <person name="Tisserant E."/>
            <person name="Malbreil M."/>
            <person name="Kuo A."/>
            <person name="Kohler A."/>
            <person name="Symeonidi A."/>
            <person name="Balestrini R."/>
            <person name="Charron P."/>
            <person name="Duensing N."/>
            <person name="Frei-dit-Frey N."/>
            <person name="Gianinazzi-Pearson V."/>
            <person name="Gilbert B."/>
            <person name="Handa Y."/>
            <person name="Hijri M."/>
            <person name="Kaul R."/>
            <person name="Kawaguchi M."/>
            <person name="Krajinski F."/>
            <person name="Lammers P."/>
            <person name="Lapierre D."/>
            <person name="Masclaux F.G."/>
            <person name="Murat C."/>
            <person name="Morin E."/>
            <person name="Ndikumana S."/>
            <person name="Pagni M."/>
            <person name="Petitpierre D."/>
            <person name="Requena N."/>
            <person name="Rosikiewicz P."/>
            <person name="Riley R."/>
            <person name="Saito K."/>
            <person name="San Clemente H."/>
            <person name="Shapiro H."/>
            <person name="van Tuinen D."/>
            <person name="Becard G."/>
            <person name="Bonfante P."/>
            <person name="Paszkowski U."/>
            <person name="Shachar-Hill Y."/>
            <person name="Young J.P."/>
            <person name="Sanders I.R."/>
            <person name="Henrissat B."/>
            <person name="Rensing S.A."/>
            <person name="Grigoriev I.V."/>
            <person name="Corradi N."/>
            <person name="Roux C."/>
            <person name="Martin F."/>
        </authorList>
    </citation>
    <scope>NUCLEOTIDE SEQUENCE</scope>
    <source>
        <strain evidence="1">DAOM 197198</strain>
    </source>
</reference>
<dbReference type="EMBL" id="KI277071">
    <property type="protein sequence ID" value="ESA20713.1"/>
    <property type="molecule type" value="Genomic_DNA"/>
</dbReference>
<organism evidence="1">
    <name type="scientific">Rhizophagus irregularis (strain DAOM 181602 / DAOM 197198 / MUCL 43194)</name>
    <name type="common">Arbuscular mycorrhizal fungus</name>
    <name type="synonym">Glomus intraradices</name>
    <dbReference type="NCBI Taxonomy" id="747089"/>
    <lineage>
        <taxon>Eukaryota</taxon>
        <taxon>Fungi</taxon>
        <taxon>Fungi incertae sedis</taxon>
        <taxon>Mucoromycota</taxon>
        <taxon>Glomeromycotina</taxon>
        <taxon>Glomeromycetes</taxon>
        <taxon>Glomerales</taxon>
        <taxon>Glomeraceae</taxon>
        <taxon>Rhizophagus</taxon>
    </lineage>
</organism>
<name>U9UQ85_RHIID</name>
<evidence type="ECO:0000313" key="1">
    <source>
        <dbReference type="EMBL" id="ESA20713.1"/>
    </source>
</evidence>